<evidence type="ECO:0000256" key="14">
    <source>
        <dbReference type="SAM" id="MobiDB-lite"/>
    </source>
</evidence>
<evidence type="ECO:0000256" key="6">
    <source>
        <dbReference type="ARBA" id="ARBA00023002"/>
    </source>
</evidence>
<dbReference type="Proteomes" id="UP000092666">
    <property type="component" value="Unassembled WGS sequence"/>
</dbReference>
<evidence type="ECO:0000256" key="1">
    <source>
        <dbReference type="ARBA" id="ARBA00004123"/>
    </source>
</evidence>
<dbReference type="InterPro" id="IPR000866">
    <property type="entry name" value="AhpC/TSA"/>
</dbReference>
<evidence type="ECO:0000256" key="10">
    <source>
        <dbReference type="ARBA" id="ARBA00032824"/>
    </source>
</evidence>
<proteinExistence type="inferred from homology"/>
<evidence type="ECO:0000256" key="7">
    <source>
        <dbReference type="ARBA" id="ARBA00023157"/>
    </source>
</evidence>
<evidence type="ECO:0000313" key="17">
    <source>
        <dbReference type="Proteomes" id="UP000092666"/>
    </source>
</evidence>
<evidence type="ECO:0000256" key="13">
    <source>
        <dbReference type="ARBA" id="ARBA00077538"/>
    </source>
</evidence>
<comment type="similarity">
    <text evidence="11">Belongs to the peroxiredoxin family. BCP/PrxQ subfamily.</text>
</comment>
<dbReference type="CDD" id="cd03017">
    <property type="entry name" value="PRX_BCP"/>
    <property type="match status" value="1"/>
</dbReference>
<keyword evidence="6" id="KW-0560">Oxidoreductase</keyword>
<evidence type="ECO:0000313" key="16">
    <source>
        <dbReference type="EMBL" id="OCF31101.1"/>
    </source>
</evidence>
<keyword evidence="5" id="KW-0049">Antioxidant</keyword>
<dbReference type="GO" id="GO:0034599">
    <property type="term" value="P:cellular response to oxidative stress"/>
    <property type="evidence" value="ECO:0007669"/>
    <property type="project" value="UniProtKB-ARBA"/>
</dbReference>
<keyword evidence="4" id="KW-0575">Peroxidase</keyword>
<feature type="compositionally biased region" description="Low complexity" evidence="14">
    <location>
        <begin position="91"/>
        <end position="125"/>
    </location>
</feature>
<feature type="compositionally biased region" description="Basic and acidic residues" evidence="14">
    <location>
        <begin position="68"/>
        <end position="87"/>
    </location>
</feature>
<dbReference type="PANTHER" id="PTHR42801">
    <property type="entry name" value="THIOREDOXIN-DEPENDENT PEROXIDE REDUCTASE"/>
    <property type="match status" value="1"/>
</dbReference>
<keyword evidence="9" id="KW-0676">Redox-active center</keyword>
<dbReference type="GO" id="GO:0008379">
    <property type="term" value="F:thioredoxin peroxidase activity"/>
    <property type="evidence" value="ECO:0007669"/>
    <property type="project" value="TreeGrafter"/>
</dbReference>
<evidence type="ECO:0000259" key="15">
    <source>
        <dbReference type="PROSITE" id="PS51352"/>
    </source>
</evidence>
<evidence type="ECO:0000256" key="4">
    <source>
        <dbReference type="ARBA" id="ARBA00022559"/>
    </source>
</evidence>
<evidence type="ECO:0000256" key="12">
    <source>
        <dbReference type="ARBA" id="ARBA00049091"/>
    </source>
</evidence>
<evidence type="ECO:0000256" key="8">
    <source>
        <dbReference type="ARBA" id="ARBA00023242"/>
    </source>
</evidence>
<feature type="compositionally biased region" description="Basic and acidic residues" evidence="14">
    <location>
        <begin position="151"/>
        <end position="160"/>
    </location>
</feature>
<feature type="region of interest" description="Disordered" evidence="14">
    <location>
        <begin position="1"/>
        <end position="164"/>
    </location>
</feature>
<evidence type="ECO:0000256" key="5">
    <source>
        <dbReference type="ARBA" id="ARBA00022862"/>
    </source>
</evidence>
<dbReference type="AlphaFoldDB" id="A0A1B9GJC9"/>
<accession>A0A1B9GJC9</accession>
<dbReference type="PROSITE" id="PS51352">
    <property type="entry name" value="THIOREDOXIN_2"/>
    <property type="match status" value="1"/>
</dbReference>
<evidence type="ECO:0000256" key="3">
    <source>
        <dbReference type="ARBA" id="ARBA00013017"/>
    </source>
</evidence>
<gene>
    <name evidence="16" type="ORF">I316_07232</name>
</gene>
<evidence type="ECO:0000256" key="9">
    <source>
        <dbReference type="ARBA" id="ARBA00023284"/>
    </source>
</evidence>
<dbReference type="InterPro" id="IPR013766">
    <property type="entry name" value="Thioredoxin_domain"/>
</dbReference>
<keyword evidence="8" id="KW-0539">Nucleus</keyword>
<sequence>MPPKKPTSDAPPASRRSARIADQPKVESKANGSGNGKGDGKAATTSTTKKPAASKANGTTTEEAVTETETKKRSAKESAKENTEAKKAKTTSKANPSSTSRPRSKGAASKKQSTAAAAASSSEASAAKKEKEAEAPADAPAETGPRGQLKQGDKLPKITLKDNGGNDVDVSTLAGEKGVVIFLYPKADTPGCTTQACGYRDNFDRIAGYGYDIYGLSKDKPEAQQKWITKKELTYKLLCDPESKLIKRLGAFVAPNNTKRSHFIFEKGSGKLVDIALGVKPADE</sequence>
<evidence type="ECO:0000256" key="11">
    <source>
        <dbReference type="ARBA" id="ARBA00038489"/>
    </source>
</evidence>
<dbReference type="PANTHER" id="PTHR42801:SF23">
    <property type="entry name" value="PEROXIREDOXIN DOT5"/>
    <property type="match status" value="1"/>
</dbReference>
<comment type="subunit">
    <text evidence="2">Monomer.</text>
</comment>
<dbReference type="EMBL" id="KI669513">
    <property type="protein sequence ID" value="OCF31101.1"/>
    <property type="molecule type" value="Genomic_DNA"/>
</dbReference>
<name>A0A1B9GJC9_9TREE</name>
<dbReference type="OrthoDB" id="338622at2759"/>
<evidence type="ECO:0000256" key="2">
    <source>
        <dbReference type="ARBA" id="ARBA00011245"/>
    </source>
</evidence>
<protein>
    <recommendedName>
        <fullName evidence="3">thioredoxin-dependent peroxiredoxin</fullName>
        <ecNumber evidence="3">1.11.1.24</ecNumber>
    </recommendedName>
    <alternativeName>
        <fullName evidence="13">Nuclear thiol peroxidase</fullName>
    </alternativeName>
    <alternativeName>
        <fullName evidence="10">Thioredoxin peroxidase</fullName>
    </alternativeName>
</protein>
<reference evidence="17" key="2">
    <citation type="submission" date="2013-12" db="EMBL/GenBank/DDBJ databases">
        <title>Evolution of pathogenesis and genome organization in the Tremellales.</title>
        <authorList>
            <person name="Cuomo C."/>
            <person name="Litvintseva A."/>
            <person name="Heitman J."/>
            <person name="Chen Y."/>
            <person name="Sun S."/>
            <person name="Springer D."/>
            <person name="Dromer F."/>
            <person name="Young S."/>
            <person name="Zeng Q."/>
            <person name="Chapman S."/>
            <person name="Gujja S."/>
            <person name="Saif S."/>
            <person name="Birren B."/>
        </authorList>
    </citation>
    <scope>NUCLEOTIDE SEQUENCE [LARGE SCALE GENOMIC DNA]</scope>
    <source>
        <strain evidence="17">BCC8398</strain>
    </source>
</reference>
<dbReference type="InterPro" id="IPR050924">
    <property type="entry name" value="Peroxiredoxin_BCP/PrxQ"/>
</dbReference>
<keyword evidence="7" id="KW-1015">Disulfide bond</keyword>
<reference evidence="16 17" key="1">
    <citation type="submission" date="2013-07" db="EMBL/GenBank/DDBJ databases">
        <title>The Genome Sequence of Cryptococcus heveanensis BCC8398.</title>
        <authorList>
            <consortium name="The Broad Institute Genome Sequencing Platform"/>
            <person name="Cuomo C."/>
            <person name="Litvintseva A."/>
            <person name="Chen Y."/>
            <person name="Heitman J."/>
            <person name="Sun S."/>
            <person name="Springer D."/>
            <person name="Dromer F."/>
            <person name="Young S.K."/>
            <person name="Zeng Q."/>
            <person name="Gargeya S."/>
            <person name="Fitzgerald M."/>
            <person name="Abouelleil A."/>
            <person name="Alvarado L."/>
            <person name="Berlin A.M."/>
            <person name="Chapman S.B."/>
            <person name="Dewar J."/>
            <person name="Goldberg J."/>
            <person name="Griggs A."/>
            <person name="Gujja S."/>
            <person name="Hansen M."/>
            <person name="Howarth C."/>
            <person name="Imamovic A."/>
            <person name="Larimer J."/>
            <person name="McCowan C."/>
            <person name="Murphy C."/>
            <person name="Pearson M."/>
            <person name="Priest M."/>
            <person name="Roberts A."/>
            <person name="Saif S."/>
            <person name="Shea T."/>
            <person name="Sykes S."/>
            <person name="Wortman J."/>
            <person name="Nusbaum C."/>
            <person name="Birren B."/>
        </authorList>
    </citation>
    <scope>NUCLEOTIDE SEQUENCE [LARGE SCALE GENOMIC DNA]</scope>
    <source>
        <strain evidence="16 17">BCC8398</strain>
    </source>
</reference>
<dbReference type="EC" id="1.11.1.24" evidence="3"/>
<comment type="catalytic activity">
    <reaction evidence="12">
        <text>a hydroperoxide + [thioredoxin]-dithiol = an alcohol + [thioredoxin]-disulfide + H2O</text>
        <dbReference type="Rhea" id="RHEA:62620"/>
        <dbReference type="Rhea" id="RHEA-COMP:10698"/>
        <dbReference type="Rhea" id="RHEA-COMP:10700"/>
        <dbReference type="ChEBI" id="CHEBI:15377"/>
        <dbReference type="ChEBI" id="CHEBI:29950"/>
        <dbReference type="ChEBI" id="CHEBI:30879"/>
        <dbReference type="ChEBI" id="CHEBI:35924"/>
        <dbReference type="ChEBI" id="CHEBI:50058"/>
        <dbReference type="EC" id="1.11.1.24"/>
    </reaction>
</comment>
<comment type="subcellular location">
    <subcellularLocation>
        <location evidence="1">Nucleus</location>
    </subcellularLocation>
</comment>
<dbReference type="GO" id="GO:0005737">
    <property type="term" value="C:cytoplasm"/>
    <property type="evidence" value="ECO:0007669"/>
    <property type="project" value="TreeGrafter"/>
</dbReference>
<dbReference type="FunFam" id="3.40.30.10:FF:000157">
    <property type="entry name" value="DOT5p Nuclear thiol peroxidase"/>
    <property type="match status" value="1"/>
</dbReference>
<dbReference type="SUPFAM" id="SSF52833">
    <property type="entry name" value="Thioredoxin-like"/>
    <property type="match status" value="1"/>
</dbReference>
<dbReference type="GO" id="GO:0005634">
    <property type="term" value="C:nucleus"/>
    <property type="evidence" value="ECO:0007669"/>
    <property type="project" value="UniProtKB-SubCell"/>
</dbReference>
<dbReference type="InterPro" id="IPR036249">
    <property type="entry name" value="Thioredoxin-like_sf"/>
</dbReference>
<dbReference type="GO" id="GO:0045454">
    <property type="term" value="P:cell redox homeostasis"/>
    <property type="evidence" value="ECO:0007669"/>
    <property type="project" value="TreeGrafter"/>
</dbReference>
<organism evidence="16 17">
    <name type="scientific">Kwoniella heveanensis BCC8398</name>
    <dbReference type="NCBI Taxonomy" id="1296120"/>
    <lineage>
        <taxon>Eukaryota</taxon>
        <taxon>Fungi</taxon>
        <taxon>Dikarya</taxon>
        <taxon>Basidiomycota</taxon>
        <taxon>Agaricomycotina</taxon>
        <taxon>Tremellomycetes</taxon>
        <taxon>Tremellales</taxon>
        <taxon>Cryptococcaceae</taxon>
        <taxon>Kwoniella</taxon>
    </lineage>
</organism>
<dbReference type="Pfam" id="PF00578">
    <property type="entry name" value="AhpC-TSA"/>
    <property type="match status" value="1"/>
</dbReference>
<dbReference type="Gene3D" id="3.40.30.10">
    <property type="entry name" value="Glutaredoxin"/>
    <property type="match status" value="1"/>
</dbReference>
<dbReference type="STRING" id="1296120.A0A1B9GJC9"/>
<feature type="domain" description="Thioredoxin" evidence="15">
    <location>
        <begin position="149"/>
        <end position="284"/>
    </location>
</feature>
<feature type="compositionally biased region" description="Low complexity" evidence="14">
    <location>
        <begin position="41"/>
        <end position="63"/>
    </location>
</feature>
<keyword evidence="17" id="KW-1185">Reference proteome</keyword>